<dbReference type="Pfam" id="PF07729">
    <property type="entry name" value="FCD"/>
    <property type="match status" value="1"/>
</dbReference>
<reference evidence="6" key="1">
    <citation type="journal article" date="2019" name="Int. J. Syst. Evol. Microbiol.">
        <title>The Global Catalogue of Microorganisms (GCM) 10K type strain sequencing project: providing services to taxonomists for standard genome sequencing and annotation.</title>
        <authorList>
            <consortium name="The Broad Institute Genomics Platform"/>
            <consortium name="The Broad Institute Genome Sequencing Center for Infectious Disease"/>
            <person name="Wu L."/>
            <person name="Ma J."/>
        </authorList>
    </citation>
    <scope>NUCLEOTIDE SEQUENCE [LARGE SCALE GENOMIC DNA]</scope>
    <source>
        <strain evidence="6">JCM 17442</strain>
    </source>
</reference>
<evidence type="ECO:0000256" key="1">
    <source>
        <dbReference type="ARBA" id="ARBA00023015"/>
    </source>
</evidence>
<proteinExistence type="predicted"/>
<dbReference type="PANTHER" id="PTHR43537:SF24">
    <property type="entry name" value="GLUCONATE OPERON TRANSCRIPTIONAL REPRESSOR"/>
    <property type="match status" value="1"/>
</dbReference>
<dbReference type="SMART" id="SM00345">
    <property type="entry name" value="HTH_GNTR"/>
    <property type="match status" value="1"/>
</dbReference>
<evidence type="ECO:0000259" key="4">
    <source>
        <dbReference type="PROSITE" id="PS50949"/>
    </source>
</evidence>
<evidence type="ECO:0000313" key="6">
    <source>
        <dbReference type="Proteomes" id="UP001501594"/>
    </source>
</evidence>
<dbReference type="InterPro" id="IPR036390">
    <property type="entry name" value="WH_DNA-bd_sf"/>
</dbReference>
<dbReference type="InterPro" id="IPR036388">
    <property type="entry name" value="WH-like_DNA-bd_sf"/>
</dbReference>
<name>A0ABP8E0S5_9MICO</name>
<feature type="domain" description="HTH gntR-type" evidence="4">
    <location>
        <begin position="13"/>
        <end position="80"/>
    </location>
</feature>
<evidence type="ECO:0000313" key="5">
    <source>
        <dbReference type="EMBL" id="GAA4265800.1"/>
    </source>
</evidence>
<dbReference type="SUPFAM" id="SSF48008">
    <property type="entry name" value="GntR ligand-binding domain-like"/>
    <property type="match status" value="1"/>
</dbReference>
<dbReference type="PANTHER" id="PTHR43537">
    <property type="entry name" value="TRANSCRIPTIONAL REGULATOR, GNTR FAMILY"/>
    <property type="match status" value="1"/>
</dbReference>
<dbReference type="SUPFAM" id="SSF46785">
    <property type="entry name" value="Winged helix' DNA-binding domain"/>
    <property type="match status" value="1"/>
</dbReference>
<keyword evidence="6" id="KW-1185">Reference proteome</keyword>
<dbReference type="Gene3D" id="1.10.10.10">
    <property type="entry name" value="Winged helix-like DNA-binding domain superfamily/Winged helix DNA-binding domain"/>
    <property type="match status" value="1"/>
</dbReference>
<dbReference type="SMART" id="SM00895">
    <property type="entry name" value="FCD"/>
    <property type="match status" value="1"/>
</dbReference>
<accession>A0ABP8E0S5</accession>
<dbReference type="PROSITE" id="PS50949">
    <property type="entry name" value="HTH_GNTR"/>
    <property type="match status" value="1"/>
</dbReference>
<protein>
    <submittedName>
        <fullName evidence="5">GntR family transcriptional regulator</fullName>
    </submittedName>
</protein>
<dbReference type="InterPro" id="IPR008920">
    <property type="entry name" value="TF_FadR/GntR_C"/>
</dbReference>
<evidence type="ECO:0000256" key="2">
    <source>
        <dbReference type="ARBA" id="ARBA00023125"/>
    </source>
</evidence>
<dbReference type="Gene3D" id="1.20.120.530">
    <property type="entry name" value="GntR ligand-binding domain-like"/>
    <property type="match status" value="1"/>
</dbReference>
<dbReference type="Proteomes" id="UP001501594">
    <property type="component" value="Unassembled WGS sequence"/>
</dbReference>
<dbReference type="RefSeq" id="WP_344794474.1">
    <property type="nucleotide sequence ID" value="NZ_BAABAU010000001.1"/>
</dbReference>
<gene>
    <name evidence="5" type="ORF">GCM10022256_14120</name>
</gene>
<sequence>MTTAEPIVAPAAQPAAERAYAETKARIIRGDLPGGASLSEVTVCQELGLSRTPVHEAFLRLAAEELLTLESRKGAVVRPMSPREADDVVEMREAVEGAAARRAIESGTGALGLILHDLLVVQEECIARGDVDGFVDADDAFHSAVVDASRNPIAVHFTRLLRDRAQRLRHHLMRIEPAHLDVSLADHRELAAAIDAGNASVYEATLHRHVDVLRGLL</sequence>
<dbReference type="InterPro" id="IPR011711">
    <property type="entry name" value="GntR_C"/>
</dbReference>
<keyword evidence="1" id="KW-0805">Transcription regulation</keyword>
<dbReference type="InterPro" id="IPR000524">
    <property type="entry name" value="Tscrpt_reg_HTH_GntR"/>
</dbReference>
<keyword evidence="2" id="KW-0238">DNA-binding</keyword>
<comment type="caution">
    <text evidence="5">The sequence shown here is derived from an EMBL/GenBank/DDBJ whole genome shotgun (WGS) entry which is preliminary data.</text>
</comment>
<dbReference type="EMBL" id="BAABAU010000001">
    <property type="protein sequence ID" value="GAA4265800.1"/>
    <property type="molecule type" value="Genomic_DNA"/>
</dbReference>
<organism evidence="5 6">
    <name type="scientific">Frondihabitans peucedani</name>
    <dbReference type="NCBI Taxonomy" id="598626"/>
    <lineage>
        <taxon>Bacteria</taxon>
        <taxon>Bacillati</taxon>
        <taxon>Actinomycetota</taxon>
        <taxon>Actinomycetes</taxon>
        <taxon>Micrococcales</taxon>
        <taxon>Microbacteriaceae</taxon>
        <taxon>Frondihabitans</taxon>
    </lineage>
</organism>
<evidence type="ECO:0000256" key="3">
    <source>
        <dbReference type="ARBA" id="ARBA00023163"/>
    </source>
</evidence>
<dbReference type="Pfam" id="PF00392">
    <property type="entry name" value="GntR"/>
    <property type="match status" value="1"/>
</dbReference>
<keyword evidence="3" id="KW-0804">Transcription</keyword>